<reference evidence="1" key="1">
    <citation type="submission" date="2021-01" db="EMBL/GenBank/DDBJ databases">
        <title>Modified the classification status of verrucomicrobia.</title>
        <authorList>
            <person name="Feng X."/>
        </authorList>
    </citation>
    <scope>NUCLEOTIDE SEQUENCE</scope>
    <source>
        <strain evidence="1">5K15</strain>
    </source>
</reference>
<dbReference type="Proteomes" id="UP000634206">
    <property type="component" value="Unassembled WGS sequence"/>
</dbReference>
<gene>
    <name evidence="1" type="ORF">JIN83_03455</name>
</gene>
<proteinExistence type="predicted"/>
<comment type="caution">
    <text evidence="1">The sequence shown here is derived from an EMBL/GenBank/DDBJ whole genome shotgun (WGS) entry which is preliminary data.</text>
</comment>
<keyword evidence="2" id="KW-1185">Reference proteome</keyword>
<evidence type="ECO:0000313" key="1">
    <source>
        <dbReference type="EMBL" id="MBK1853999.1"/>
    </source>
</evidence>
<name>A0AAE2SAF1_9BACT</name>
<dbReference type="AlphaFoldDB" id="A0AAE2SAF1"/>
<evidence type="ECO:0000313" key="2">
    <source>
        <dbReference type="Proteomes" id="UP000634206"/>
    </source>
</evidence>
<sequence>MKSPVGSHQELVQTELDEGLIAFRCPESGGHWIPVENYWQWLPLSTQEGKSDTPAAQTDAPLSEFNDAVKLCPATGTIMTRYRVGHGLDFRIDRSITGGIWLDGGEWEALQAGNLHNELHLVFTAPWQQAVRNAEHAAQYDAMLREKLGDDLYQRLSDIRDELVDHPAKAEAVAYLQHTSTDH</sequence>
<protein>
    <submittedName>
        <fullName evidence="1">Uncharacterized protein</fullName>
    </submittedName>
</protein>
<accession>A0AAE2SAF1</accession>
<organism evidence="1 2">
    <name type="scientific">Oceaniferula flava</name>
    <dbReference type="NCBI Taxonomy" id="2800421"/>
    <lineage>
        <taxon>Bacteria</taxon>
        <taxon>Pseudomonadati</taxon>
        <taxon>Verrucomicrobiota</taxon>
        <taxon>Verrucomicrobiia</taxon>
        <taxon>Verrucomicrobiales</taxon>
        <taxon>Verrucomicrobiaceae</taxon>
        <taxon>Oceaniferula</taxon>
    </lineage>
</organism>
<dbReference type="RefSeq" id="WP_309488607.1">
    <property type="nucleotide sequence ID" value="NZ_JAENIG010000002.1"/>
</dbReference>
<dbReference type="EMBL" id="JAENIG010000002">
    <property type="protein sequence ID" value="MBK1853999.1"/>
    <property type="molecule type" value="Genomic_DNA"/>
</dbReference>